<dbReference type="InterPro" id="IPR027396">
    <property type="entry name" value="DsrEFH-like"/>
</dbReference>
<dbReference type="RefSeq" id="WP_012057907.1">
    <property type="nucleotide sequence ID" value="NZ_CP007389.1"/>
</dbReference>
<dbReference type="Proteomes" id="UP000185490">
    <property type="component" value="Chromosome"/>
</dbReference>
<dbReference type="InterPro" id="IPR003787">
    <property type="entry name" value="Sulphur_relay_DsrE/F-like"/>
</dbReference>
<dbReference type="EMBL" id="CP007389">
    <property type="protein sequence ID" value="APT74584.1"/>
    <property type="molecule type" value="Genomic_DNA"/>
</dbReference>
<accession>A0ABM6GGB8</accession>
<evidence type="ECO:0000313" key="1">
    <source>
        <dbReference type="EMBL" id="APT74584.1"/>
    </source>
</evidence>
<gene>
    <name evidence="1" type="ORF">BW47_09015</name>
</gene>
<sequence>MNKLAIIWATAEKGIFDELIFPYAYNSRKQNWWDEVILVIWGPSEILVANDDSIKAKLQNLKNTGVKILACKWCADNHKISSNLTEIAEVIYVGQPVTHYLQNNYKVLTF</sequence>
<organism evidence="1 2">
    <name type="scientific">Thermosipho melanesiensis</name>
    <dbReference type="NCBI Taxonomy" id="46541"/>
    <lineage>
        <taxon>Bacteria</taxon>
        <taxon>Thermotogati</taxon>
        <taxon>Thermotogota</taxon>
        <taxon>Thermotogae</taxon>
        <taxon>Thermotogales</taxon>
        <taxon>Fervidobacteriaceae</taxon>
        <taxon>Thermosipho</taxon>
    </lineage>
</organism>
<dbReference type="Pfam" id="PF02635">
    <property type="entry name" value="DsrE"/>
    <property type="match status" value="1"/>
</dbReference>
<protein>
    <recommendedName>
        <fullName evidence="3">DsrE family protein</fullName>
    </recommendedName>
</protein>
<dbReference type="Gene3D" id="3.40.1260.10">
    <property type="entry name" value="DsrEFH-like"/>
    <property type="match status" value="1"/>
</dbReference>
<dbReference type="SUPFAM" id="SSF75169">
    <property type="entry name" value="DsrEFH-like"/>
    <property type="match status" value="1"/>
</dbReference>
<proteinExistence type="predicted"/>
<name>A0ABM6GGB8_9BACT</name>
<keyword evidence="2" id="KW-1185">Reference proteome</keyword>
<evidence type="ECO:0000313" key="2">
    <source>
        <dbReference type="Proteomes" id="UP000185490"/>
    </source>
</evidence>
<evidence type="ECO:0008006" key="3">
    <source>
        <dbReference type="Google" id="ProtNLM"/>
    </source>
</evidence>
<reference evidence="1 2" key="1">
    <citation type="submission" date="2014-02" db="EMBL/GenBank/DDBJ databases">
        <title>Diversity of Thermotogales isolates from hydrothermal vents.</title>
        <authorList>
            <person name="Haverkamp T.H.A."/>
            <person name="Lossouarn J."/>
            <person name="Geslin C."/>
            <person name="Nesbo C.L."/>
        </authorList>
    </citation>
    <scope>NUCLEOTIDE SEQUENCE [LARGE SCALE GENOMIC DNA]</scope>
    <source>
        <strain evidence="1 2">431</strain>
    </source>
</reference>